<sequence length="272" mass="29388">MREICQNTLPLRPWAEAHTARLPGLSPVAPGDWLIADETYGAQMGYREALVRERRGDVVRMAPEARPAAGELLQAVLAQTDLMDGFTRVGEAVNCPDGRVVMLDRDDPLGTCGRLVQEDFALMQVRDPDRGGEHVLTGAVLCFPASWTLAEKFLRPLTAIHGPVAAYDANIARRVQRLFDAIRPGAPIWRANALIYDDPDLHQPRPEGAPRQVAAGGPRWLRIERQTLARLPGAGAVAFSIHTYVLPLAALAPADRNAAIQHAALSGGAPAG</sequence>
<dbReference type="Proteomes" id="UP000322080">
    <property type="component" value="Unassembled WGS sequence"/>
</dbReference>
<reference evidence="1 2" key="1">
    <citation type="submission" date="2019-08" db="EMBL/GenBank/DDBJ databases">
        <title>Identification of a novel species of the genus Boseongicola.</title>
        <authorList>
            <person name="Zhang X.-Q."/>
        </authorList>
    </citation>
    <scope>NUCLEOTIDE SEQUENCE [LARGE SCALE GENOMIC DNA]</scope>
    <source>
        <strain evidence="1 2">HY14</strain>
    </source>
</reference>
<gene>
    <name evidence="1" type="ORF">FVF75_01220</name>
</gene>
<name>A0A5D0RQ96_9RHOB</name>
<proteinExistence type="predicted"/>
<evidence type="ECO:0000313" key="1">
    <source>
        <dbReference type="EMBL" id="TYB82838.1"/>
    </source>
</evidence>
<dbReference type="AlphaFoldDB" id="A0A5D0RQ96"/>
<dbReference type="RefSeq" id="WP_148375929.1">
    <property type="nucleotide sequence ID" value="NZ_VSIY01000003.1"/>
</dbReference>
<organism evidence="1 2">
    <name type="scientific">Maritimibacter fusiformis</name>
    <dbReference type="NCBI Taxonomy" id="2603819"/>
    <lineage>
        <taxon>Bacteria</taxon>
        <taxon>Pseudomonadati</taxon>
        <taxon>Pseudomonadota</taxon>
        <taxon>Alphaproteobacteria</taxon>
        <taxon>Rhodobacterales</taxon>
        <taxon>Roseobacteraceae</taxon>
        <taxon>Maritimibacter</taxon>
    </lineage>
</organism>
<accession>A0A5D0RQ96</accession>
<keyword evidence="2" id="KW-1185">Reference proteome</keyword>
<dbReference type="InterPro" id="IPR021848">
    <property type="entry name" value="HODM_asu-like"/>
</dbReference>
<comment type="caution">
    <text evidence="1">The sequence shown here is derived from an EMBL/GenBank/DDBJ whole genome shotgun (WGS) entry which is preliminary data.</text>
</comment>
<dbReference type="EMBL" id="VSIY01000003">
    <property type="protein sequence ID" value="TYB82838.1"/>
    <property type="molecule type" value="Genomic_DNA"/>
</dbReference>
<evidence type="ECO:0000313" key="2">
    <source>
        <dbReference type="Proteomes" id="UP000322080"/>
    </source>
</evidence>
<dbReference type="Pfam" id="PF11927">
    <property type="entry name" value="HODM_asu-like"/>
    <property type="match status" value="1"/>
</dbReference>
<protein>
    <submittedName>
        <fullName evidence="1">DUF3445 domain-containing protein</fullName>
    </submittedName>
</protein>